<proteinExistence type="inferred from homology"/>
<dbReference type="AlphaFoldDB" id="A0A8T0F2I5"/>
<evidence type="ECO:0000313" key="4">
    <source>
        <dbReference type="EMBL" id="KAF8783169.1"/>
    </source>
</evidence>
<dbReference type="InterPro" id="IPR004000">
    <property type="entry name" value="Actin"/>
</dbReference>
<keyword evidence="5" id="KW-1185">Reference proteome</keyword>
<reference evidence="4" key="1">
    <citation type="journal article" date="2020" name="bioRxiv">
        <title>Chromosome-level reference genome of the European wasp spider Argiope bruennichi: a resource for studies on range expansion and evolutionary adaptation.</title>
        <authorList>
            <person name="Sheffer M.M."/>
            <person name="Hoppe A."/>
            <person name="Krehenwinkel H."/>
            <person name="Uhl G."/>
            <person name="Kuss A.W."/>
            <person name="Jensen L."/>
            <person name="Jensen C."/>
            <person name="Gillespie R.G."/>
            <person name="Hoff K.J."/>
            <person name="Prost S."/>
        </authorList>
    </citation>
    <scope>NUCLEOTIDE SEQUENCE</scope>
</reference>
<dbReference type="Gene3D" id="3.30.420.40">
    <property type="match status" value="2"/>
</dbReference>
<evidence type="ECO:0000313" key="5">
    <source>
        <dbReference type="Proteomes" id="UP000807504"/>
    </source>
</evidence>
<dbReference type="FunFam" id="3.30.420.40:FF:000058">
    <property type="entry name" value="Putative actin-related protein 5"/>
    <property type="match status" value="1"/>
</dbReference>
<dbReference type="Proteomes" id="UP000807504">
    <property type="component" value="Unassembled WGS sequence"/>
</dbReference>
<comment type="similarity">
    <text evidence="3">Belongs to the actin family.</text>
</comment>
<dbReference type="PANTHER" id="PTHR11937">
    <property type="entry name" value="ACTIN"/>
    <property type="match status" value="1"/>
</dbReference>
<evidence type="ECO:0000256" key="1">
    <source>
        <dbReference type="ARBA" id="ARBA00004123"/>
    </source>
</evidence>
<dbReference type="CDD" id="cd10211">
    <property type="entry name" value="ASKHA_NBD_Arp5"/>
    <property type="match status" value="1"/>
</dbReference>
<protein>
    <submittedName>
        <fullName evidence="4">Actin-related protein 5 like protein</fullName>
    </submittedName>
</protein>
<evidence type="ECO:0000256" key="2">
    <source>
        <dbReference type="ARBA" id="ARBA00023242"/>
    </source>
</evidence>
<comment type="caution">
    <text evidence="4">The sequence shown here is derived from an EMBL/GenBank/DDBJ whole genome shotgun (WGS) entry which is preliminary data.</text>
</comment>
<evidence type="ECO:0000256" key="3">
    <source>
        <dbReference type="RuleBase" id="RU000487"/>
    </source>
</evidence>
<organism evidence="4 5">
    <name type="scientific">Argiope bruennichi</name>
    <name type="common">Wasp spider</name>
    <name type="synonym">Aranea bruennichi</name>
    <dbReference type="NCBI Taxonomy" id="94029"/>
    <lineage>
        <taxon>Eukaryota</taxon>
        <taxon>Metazoa</taxon>
        <taxon>Ecdysozoa</taxon>
        <taxon>Arthropoda</taxon>
        <taxon>Chelicerata</taxon>
        <taxon>Arachnida</taxon>
        <taxon>Araneae</taxon>
        <taxon>Araneomorphae</taxon>
        <taxon>Entelegynae</taxon>
        <taxon>Araneoidea</taxon>
        <taxon>Araneidae</taxon>
        <taxon>Argiope</taxon>
    </lineage>
</organism>
<keyword evidence="2" id="KW-0539">Nucleus</keyword>
<sequence>MAETGSYFCKAGWIINEKPPLVFRNIAAKHRGKKETILDYIFSHLGIHTSGCVNHPIVMSEAVCNPNYSRQCLFGLVISLGYNTCHVLPVVRSRFDVRNAKRINIGSFNMANFFQRILQLKYSAHASAITLSRVEALQELARNKMNLRVPEILFQPTMVGIEQAGLAETIEMVLARYTINDQQKLAENVFITGGTAKLPFIKDRIETELLAMRPFQSKFNVHLADDPLLDAWRGARKWASNDDNLKKFSVTRQEYEEKGGDYLKDHICSNHYVSQPAPAKKTLVAVSAFPSTSTKQEQKVT</sequence>
<comment type="subcellular location">
    <subcellularLocation>
        <location evidence="1">Nucleus</location>
    </subcellularLocation>
</comment>
<dbReference type="Pfam" id="PF00022">
    <property type="entry name" value="Actin"/>
    <property type="match status" value="1"/>
</dbReference>
<gene>
    <name evidence="4" type="ORF">HNY73_013371</name>
</gene>
<name>A0A8T0F2I5_ARGBR</name>
<dbReference type="FunFam" id="3.30.420.40:FF:000048">
    <property type="entry name" value="ARP5 actin-related protein 5 homolog"/>
    <property type="match status" value="1"/>
</dbReference>
<dbReference type="EMBL" id="JABXBU010001863">
    <property type="protein sequence ID" value="KAF8783169.1"/>
    <property type="molecule type" value="Genomic_DNA"/>
</dbReference>
<dbReference type="GO" id="GO:0005634">
    <property type="term" value="C:nucleus"/>
    <property type="evidence" value="ECO:0007669"/>
    <property type="project" value="UniProtKB-SubCell"/>
</dbReference>
<dbReference type="SUPFAM" id="SSF53067">
    <property type="entry name" value="Actin-like ATPase domain"/>
    <property type="match status" value="2"/>
</dbReference>
<dbReference type="InterPro" id="IPR043129">
    <property type="entry name" value="ATPase_NBD"/>
</dbReference>
<dbReference type="SMART" id="SM00268">
    <property type="entry name" value="ACTIN"/>
    <property type="match status" value="1"/>
</dbReference>
<reference evidence="4" key="2">
    <citation type="submission" date="2020-06" db="EMBL/GenBank/DDBJ databases">
        <authorList>
            <person name="Sheffer M."/>
        </authorList>
    </citation>
    <scope>NUCLEOTIDE SEQUENCE</scope>
</reference>
<accession>A0A8T0F2I5</accession>